<organism evidence="2 3">
    <name type="scientific">Rhizobium grahamii</name>
    <dbReference type="NCBI Taxonomy" id="1120045"/>
    <lineage>
        <taxon>Bacteria</taxon>
        <taxon>Pseudomonadati</taxon>
        <taxon>Pseudomonadota</taxon>
        <taxon>Alphaproteobacteria</taxon>
        <taxon>Hyphomicrobiales</taxon>
        <taxon>Rhizobiaceae</taxon>
        <taxon>Rhizobium/Agrobacterium group</taxon>
        <taxon>Rhizobium</taxon>
    </lineage>
</organism>
<dbReference type="RefSeq" id="WP_153273647.1">
    <property type="nucleotide sequence ID" value="NZ_CP043499.1"/>
</dbReference>
<dbReference type="InterPro" id="IPR027417">
    <property type="entry name" value="P-loop_NTPase"/>
</dbReference>
<dbReference type="KEGG" id="rgr:FZ934_26085"/>
<dbReference type="PANTHER" id="PTHR35894">
    <property type="entry name" value="GENERAL SECRETION PATHWAY PROTEIN A-RELATED"/>
    <property type="match status" value="1"/>
</dbReference>
<dbReference type="InterPro" id="IPR052026">
    <property type="entry name" value="ExeA_AAA_ATPase_DNA-bind"/>
</dbReference>
<proteinExistence type="predicted"/>
<name>A0A5Q0CHC6_9HYPH</name>
<accession>A0A5Q0CHC6</accession>
<dbReference type="EMBL" id="CP043499">
    <property type="protein sequence ID" value="QFY63697.1"/>
    <property type="molecule type" value="Genomic_DNA"/>
</dbReference>
<dbReference type="Proteomes" id="UP000326881">
    <property type="component" value="Plasmid unnamed"/>
</dbReference>
<evidence type="ECO:0000313" key="2">
    <source>
        <dbReference type="EMBL" id="QFY63697.1"/>
    </source>
</evidence>
<dbReference type="SUPFAM" id="SSF52540">
    <property type="entry name" value="P-loop containing nucleoside triphosphate hydrolases"/>
    <property type="match status" value="1"/>
</dbReference>
<keyword evidence="2" id="KW-0614">Plasmid</keyword>
<protein>
    <submittedName>
        <fullName evidence="2">AAA family ATPase</fullName>
    </submittedName>
</protein>
<geneLocation type="plasmid" evidence="2 3">
    <name>unnamed</name>
</geneLocation>
<evidence type="ECO:0000259" key="1">
    <source>
        <dbReference type="SMART" id="SM00382"/>
    </source>
</evidence>
<keyword evidence="3" id="KW-1185">Reference proteome</keyword>
<feature type="domain" description="AAA+ ATPase" evidence="1">
    <location>
        <begin position="42"/>
        <end position="210"/>
    </location>
</feature>
<dbReference type="AlphaFoldDB" id="A0A5Q0CHC6"/>
<dbReference type="InterPro" id="IPR003593">
    <property type="entry name" value="AAA+_ATPase"/>
</dbReference>
<gene>
    <name evidence="2" type="ORF">FZ934_26085</name>
</gene>
<dbReference type="GO" id="GO:0016887">
    <property type="term" value="F:ATP hydrolysis activity"/>
    <property type="evidence" value="ECO:0007669"/>
    <property type="project" value="InterPro"/>
</dbReference>
<evidence type="ECO:0000313" key="3">
    <source>
        <dbReference type="Proteomes" id="UP000326881"/>
    </source>
</evidence>
<dbReference type="OrthoDB" id="7828921at2"/>
<dbReference type="SMART" id="SM00382">
    <property type="entry name" value="AAA"/>
    <property type="match status" value="1"/>
</dbReference>
<reference evidence="2 3" key="1">
    <citation type="submission" date="2019-08" db="EMBL/GenBank/DDBJ databases">
        <title>Prosopis cineraria nodule microbiome.</title>
        <authorList>
            <person name="Ali R."/>
            <person name="Chaluvadi S.R."/>
            <person name="Wang X."/>
        </authorList>
    </citation>
    <scope>NUCLEOTIDE SEQUENCE [LARGE SCALE GENOMIC DNA]</scope>
    <source>
        <strain evidence="2 3">BG7</strain>
        <plasmid evidence="2 3">unnamed</plasmid>
    </source>
</reference>
<dbReference type="PANTHER" id="PTHR35894:SF1">
    <property type="entry name" value="PHOSPHORIBULOKINASE _ URIDINE KINASE FAMILY"/>
    <property type="match status" value="1"/>
</dbReference>
<sequence length="287" mass="32504">MYEKHYGLLEKPFSILPDPKFLYFGSSHSMALSMLEYGLVNQAGFTVITGTVGSGKTTLIQHFLSNMHQSTRIGMITHTTRAGGNLLEWILMAFGQGFEDASYPRLYKRFCEFVEGEVKRRGRVVLIIDEAQNLEPDRLEELRMLSNINTKSMMMQLILVGQSELRATLQLPELRQFAQRVSSDFQLPELGRVEARAYIDHRIRVAGGPEHLFSSSAKTLLFEASKGIPRQINVLADRCLVYAYAKMRTQVSASTVRRVLEDRSRYGIFASDEASALRPELAVQRAF</sequence>
<dbReference type="Pfam" id="PF13401">
    <property type="entry name" value="AAA_22"/>
    <property type="match status" value="1"/>
</dbReference>
<dbReference type="Gene3D" id="3.40.50.300">
    <property type="entry name" value="P-loop containing nucleotide triphosphate hydrolases"/>
    <property type="match status" value="1"/>
</dbReference>
<dbReference type="InterPro" id="IPR049945">
    <property type="entry name" value="AAA_22"/>
</dbReference>